<dbReference type="SUPFAM" id="SSF55120">
    <property type="entry name" value="Pseudouridine synthase"/>
    <property type="match status" value="1"/>
</dbReference>
<dbReference type="PROSITE" id="PS01149">
    <property type="entry name" value="PSI_RSU"/>
    <property type="match status" value="1"/>
</dbReference>
<organism evidence="7 8">
    <name type="scientific">Aureliella helgolandensis</name>
    <dbReference type="NCBI Taxonomy" id="2527968"/>
    <lineage>
        <taxon>Bacteria</taxon>
        <taxon>Pseudomonadati</taxon>
        <taxon>Planctomycetota</taxon>
        <taxon>Planctomycetia</taxon>
        <taxon>Pirellulales</taxon>
        <taxon>Pirellulaceae</taxon>
        <taxon>Aureliella</taxon>
    </lineage>
</organism>
<feature type="compositionally biased region" description="Gly residues" evidence="5">
    <location>
        <begin position="457"/>
        <end position="477"/>
    </location>
</feature>
<feature type="compositionally biased region" description="Basic residues" evidence="5">
    <location>
        <begin position="1"/>
        <end position="15"/>
    </location>
</feature>
<dbReference type="CDD" id="cd02870">
    <property type="entry name" value="PseudoU_synth_RsuA_like"/>
    <property type="match status" value="1"/>
</dbReference>
<feature type="compositionally biased region" description="Acidic residues" evidence="5">
    <location>
        <begin position="298"/>
        <end position="307"/>
    </location>
</feature>
<dbReference type="InterPro" id="IPR020103">
    <property type="entry name" value="PsdUridine_synth_cat_dom_sf"/>
</dbReference>
<dbReference type="InterPro" id="IPR042092">
    <property type="entry name" value="PsdUridine_s_RsuA/RluB/E/F_cat"/>
</dbReference>
<evidence type="ECO:0000256" key="1">
    <source>
        <dbReference type="ARBA" id="ARBA00008348"/>
    </source>
</evidence>
<evidence type="ECO:0000313" key="7">
    <source>
        <dbReference type="EMBL" id="QDV27620.1"/>
    </source>
</evidence>
<protein>
    <recommendedName>
        <fullName evidence="4">Pseudouridine synthase</fullName>
        <ecNumber evidence="4">5.4.99.-</ecNumber>
    </recommendedName>
</protein>
<evidence type="ECO:0000256" key="4">
    <source>
        <dbReference type="RuleBase" id="RU003887"/>
    </source>
</evidence>
<evidence type="ECO:0000256" key="5">
    <source>
        <dbReference type="SAM" id="MobiDB-lite"/>
    </source>
</evidence>
<dbReference type="InterPro" id="IPR006145">
    <property type="entry name" value="PsdUridine_synth_RsuA/RluA"/>
</dbReference>
<feature type="compositionally biased region" description="Low complexity" evidence="5">
    <location>
        <begin position="410"/>
        <end position="456"/>
    </location>
</feature>
<dbReference type="SUPFAM" id="SSF55174">
    <property type="entry name" value="Alpha-L RNA-binding motif"/>
    <property type="match status" value="1"/>
</dbReference>
<dbReference type="PROSITE" id="PS50889">
    <property type="entry name" value="S4"/>
    <property type="match status" value="1"/>
</dbReference>
<keyword evidence="8" id="KW-1185">Reference proteome</keyword>
<feature type="region of interest" description="Disordered" evidence="5">
    <location>
        <begin position="336"/>
        <end position="477"/>
    </location>
</feature>
<dbReference type="InterPro" id="IPR002942">
    <property type="entry name" value="S4_RNA-bd"/>
</dbReference>
<name>A0A518GGB2_9BACT</name>
<evidence type="ECO:0000256" key="2">
    <source>
        <dbReference type="ARBA" id="ARBA00023235"/>
    </source>
</evidence>
<dbReference type="Gene3D" id="3.10.290.10">
    <property type="entry name" value="RNA-binding S4 domain"/>
    <property type="match status" value="1"/>
</dbReference>
<dbReference type="CDD" id="cd00165">
    <property type="entry name" value="S4"/>
    <property type="match status" value="1"/>
</dbReference>
<dbReference type="EC" id="5.4.99.-" evidence="4"/>
<evidence type="ECO:0000313" key="8">
    <source>
        <dbReference type="Proteomes" id="UP000318017"/>
    </source>
</evidence>
<dbReference type="AlphaFoldDB" id="A0A518GGB2"/>
<comment type="similarity">
    <text evidence="1 4">Belongs to the pseudouridine synthase RsuA family.</text>
</comment>
<dbReference type="Proteomes" id="UP000318017">
    <property type="component" value="Chromosome"/>
</dbReference>
<dbReference type="KEGG" id="ahel:Q31a_60130"/>
<dbReference type="NCBIfam" id="TIGR00093">
    <property type="entry name" value="pseudouridine synthase"/>
    <property type="match status" value="1"/>
</dbReference>
<reference evidence="7 8" key="1">
    <citation type="submission" date="2019-02" db="EMBL/GenBank/DDBJ databases">
        <title>Deep-cultivation of Planctomycetes and their phenomic and genomic characterization uncovers novel biology.</title>
        <authorList>
            <person name="Wiegand S."/>
            <person name="Jogler M."/>
            <person name="Boedeker C."/>
            <person name="Pinto D."/>
            <person name="Vollmers J."/>
            <person name="Rivas-Marin E."/>
            <person name="Kohn T."/>
            <person name="Peeters S.H."/>
            <person name="Heuer A."/>
            <person name="Rast P."/>
            <person name="Oberbeckmann S."/>
            <person name="Bunk B."/>
            <person name="Jeske O."/>
            <person name="Meyerdierks A."/>
            <person name="Storesund J.E."/>
            <person name="Kallscheuer N."/>
            <person name="Luecker S."/>
            <person name="Lage O.M."/>
            <person name="Pohl T."/>
            <person name="Merkel B.J."/>
            <person name="Hornburger P."/>
            <person name="Mueller R.-W."/>
            <person name="Bruemmer F."/>
            <person name="Labrenz M."/>
            <person name="Spormann A.M."/>
            <person name="Op den Camp H."/>
            <person name="Overmann J."/>
            <person name="Amann R."/>
            <person name="Jetten M.S.M."/>
            <person name="Mascher T."/>
            <person name="Medema M.H."/>
            <person name="Devos D.P."/>
            <person name="Kaster A.-K."/>
            <person name="Ovreas L."/>
            <person name="Rohde M."/>
            <person name="Galperin M.Y."/>
            <person name="Jogler C."/>
        </authorList>
    </citation>
    <scope>NUCLEOTIDE SEQUENCE [LARGE SCALE GENOMIC DNA]</scope>
    <source>
        <strain evidence="7 8">Q31a</strain>
    </source>
</reference>
<dbReference type="PANTHER" id="PTHR47683:SF2">
    <property type="entry name" value="RNA-BINDING S4 DOMAIN-CONTAINING PROTEIN"/>
    <property type="match status" value="1"/>
</dbReference>
<keyword evidence="2 4" id="KW-0413">Isomerase</keyword>
<feature type="compositionally biased region" description="Low complexity" evidence="5">
    <location>
        <begin position="368"/>
        <end position="395"/>
    </location>
</feature>
<dbReference type="InterPro" id="IPR020094">
    <property type="entry name" value="TruA/RsuA/RluB/E/F_N"/>
</dbReference>
<proteinExistence type="inferred from homology"/>
<dbReference type="GO" id="GO:0003723">
    <property type="term" value="F:RNA binding"/>
    <property type="evidence" value="ECO:0007669"/>
    <property type="project" value="UniProtKB-KW"/>
</dbReference>
<dbReference type="FunFam" id="3.10.290.10:FF:000003">
    <property type="entry name" value="Pseudouridine synthase"/>
    <property type="match status" value="1"/>
</dbReference>
<dbReference type="InterPro" id="IPR018496">
    <property type="entry name" value="PsdUridine_synth_RsuA/RluB_CS"/>
</dbReference>
<feature type="region of interest" description="Disordered" evidence="5">
    <location>
        <begin position="1"/>
        <end position="21"/>
    </location>
</feature>
<dbReference type="PANTHER" id="PTHR47683">
    <property type="entry name" value="PSEUDOURIDINE SYNTHASE FAMILY PROTEIN-RELATED"/>
    <property type="match status" value="1"/>
</dbReference>
<dbReference type="Pfam" id="PF00849">
    <property type="entry name" value="PseudoU_synth_2"/>
    <property type="match status" value="1"/>
</dbReference>
<dbReference type="Pfam" id="PF01479">
    <property type="entry name" value="S4"/>
    <property type="match status" value="1"/>
</dbReference>
<dbReference type="EMBL" id="CP036298">
    <property type="protein sequence ID" value="QDV27620.1"/>
    <property type="molecule type" value="Genomic_DNA"/>
</dbReference>
<evidence type="ECO:0000259" key="6">
    <source>
        <dbReference type="SMART" id="SM00363"/>
    </source>
</evidence>
<accession>A0A518GGB2</accession>
<dbReference type="GO" id="GO:0120159">
    <property type="term" value="F:rRNA pseudouridine synthase activity"/>
    <property type="evidence" value="ECO:0007669"/>
    <property type="project" value="UniProtKB-ARBA"/>
</dbReference>
<keyword evidence="3" id="KW-0694">RNA-binding</keyword>
<dbReference type="InterPro" id="IPR000748">
    <property type="entry name" value="PsdUridine_synth_RsuA/RluB/E/F"/>
</dbReference>
<dbReference type="SMART" id="SM00363">
    <property type="entry name" value="S4"/>
    <property type="match status" value="1"/>
</dbReference>
<dbReference type="RefSeq" id="WP_231690971.1">
    <property type="nucleotide sequence ID" value="NZ_CP036298.1"/>
</dbReference>
<dbReference type="InterPro" id="IPR036986">
    <property type="entry name" value="S4_RNA-bd_sf"/>
</dbReference>
<dbReference type="GO" id="GO:0000455">
    <property type="term" value="P:enzyme-directed rRNA pseudouridine synthesis"/>
    <property type="evidence" value="ECO:0007669"/>
    <property type="project" value="UniProtKB-ARBA"/>
</dbReference>
<sequence>MAKKRTSKPKSRTRKPAVPGEQRINKILAGAGVGSRREVEELIVQGRVEVDRQTVTDLATKVNPSNVTIKVDGVALKPFRPIYYALNKPTGVLSTNRDPSGRIRVIDLVPDKARVFSVGRLDQSSEGLILLTNDGELAQRLAHPKFRVQKTYFVVVSGQLTQDELDKLRKGVHLSEGFAKIDGAKIRRHRKGCTELEIVLSEGKNREIRRILARAGHKVVLLRRLAIGPLKLGQMPVGASRELSSSEVKALYAATDPNKRNKAAKGKSKRADGESAAAAEKSQKVKPKDQAPPIPSALEDDDEPDLLTEDFGRLGLELDDDFGDFDSDFVGDFSGSGSGSILSYDADEVTTPRSNQKSKPSQKKRASGSRARTGTGARGTKSSSTGSRESADTGTRTGGPRTGGKRASPGKRAAAGRTARPAGKRATSSASRSSAPKGKAAGRSASAKGRSSAPRGGKSGGGKSSGPRGRGGKGSQR</sequence>
<feature type="domain" description="RNA-binding S4" evidence="6">
    <location>
        <begin position="22"/>
        <end position="86"/>
    </location>
</feature>
<dbReference type="Gene3D" id="3.30.70.1560">
    <property type="entry name" value="Alpha-L RNA-binding motif"/>
    <property type="match status" value="1"/>
</dbReference>
<feature type="region of interest" description="Disordered" evidence="5">
    <location>
        <begin position="254"/>
        <end position="307"/>
    </location>
</feature>
<gene>
    <name evidence="7" type="primary">rluB</name>
    <name evidence="7" type="ORF">Q31a_60130</name>
</gene>
<dbReference type="Gene3D" id="3.30.70.580">
    <property type="entry name" value="Pseudouridine synthase I, catalytic domain, N-terminal subdomain"/>
    <property type="match status" value="1"/>
</dbReference>
<dbReference type="InterPro" id="IPR050343">
    <property type="entry name" value="RsuA_PseudoU_synthase"/>
</dbReference>
<evidence type="ECO:0000256" key="3">
    <source>
        <dbReference type="PROSITE-ProRule" id="PRU00182"/>
    </source>
</evidence>